<dbReference type="CDD" id="cd00041">
    <property type="entry name" value="CUB"/>
    <property type="match status" value="1"/>
</dbReference>
<accession>A0AAJ7IX54</accession>
<dbReference type="AlphaFoldDB" id="A0AAJ7IX54"/>
<dbReference type="Pfam" id="PF00431">
    <property type="entry name" value="CUB"/>
    <property type="match status" value="1"/>
</dbReference>
<dbReference type="PROSITE" id="PS01180">
    <property type="entry name" value="CUB"/>
    <property type="match status" value="1"/>
</dbReference>
<dbReference type="SUPFAM" id="SSF49854">
    <property type="entry name" value="Spermadhesin, CUB domain"/>
    <property type="match status" value="1"/>
</dbReference>
<evidence type="ECO:0000259" key="5">
    <source>
        <dbReference type="PROSITE" id="PS01180"/>
    </source>
</evidence>
<dbReference type="SMART" id="SM00042">
    <property type="entry name" value="CUB"/>
    <property type="match status" value="1"/>
</dbReference>
<dbReference type="RefSeq" id="XP_017878705.1">
    <property type="nucleotide sequence ID" value="XM_018023216.2"/>
</dbReference>
<dbReference type="KEGG" id="ccal:108624128"/>
<dbReference type="GeneID" id="108624128"/>
<dbReference type="Proteomes" id="UP000694925">
    <property type="component" value="Unplaced"/>
</dbReference>
<gene>
    <name evidence="7 8" type="primary">LOC108624128</name>
</gene>
<evidence type="ECO:0000256" key="3">
    <source>
        <dbReference type="PROSITE-ProRule" id="PRU00059"/>
    </source>
</evidence>
<feature type="chain" id="PRO_5044708878" evidence="4">
    <location>
        <begin position="24"/>
        <end position="388"/>
    </location>
</feature>
<dbReference type="InterPro" id="IPR000859">
    <property type="entry name" value="CUB_dom"/>
</dbReference>
<keyword evidence="1" id="KW-0677">Repeat</keyword>
<dbReference type="RefSeq" id="XP_017878704.1">
    <property type="nucleotide sequence ID" value="XM_018023215.2"/>
</dbReference>
<evidence type="ECO:0000313" key="6">
    <source>
        <dbReference type="Proteomes" id="UP000694925"/>
    </source>
</evidence>
<reference evidence="7 8" key="1">
    <citation type="submission" date="2025-04" db="UniProtKB">
        <authorList>
            <consortium name="RefSeq"/>
        </authorList>
    </citation>
    <scope>IDENTIFICATION</scope>
    <source>
        <tissue evidence="7 8">Whole body</tissue>
    </source>
</reference>
<comment type="caution">
    <text evidence="3">Lacks conserved residue(s) required for the propagation of feature annotation.</text>
</comment>
<evidence type="ECO:0000256" key="2">
    <source>
        <dbReference type="ARBA" id="ARBA00023157"/>
    </source>
</evidence>
<keyword evidence="6" id="KW-1185">Reference proteome</keyword>
<name>A0AAJ7IX54_9HYME</name>
<evidence type="ECO:0000313" key="8">
    <source>
        <dbReference type="RefSeq" id="XP_017878705.1"/>
    </source>
</evidence>
<organism evidence="6 8">
    <name type="scientific">Ceratina calcarata</name>
    <dbReference type="NCBI Taxonomy" id="156304"/>
    <lineage>
        <taxon>Eukaryota</taxon>
        <taxon>Metazoa</taxon>
        <taxon>Ecdysozoa</taxon>
        <taxon>Arthropoda</taxon>
        <taxon>Hexapoda</taxon>
        <taxon>Insecta</taxon>
        <taxon>Pterygota</taxon>
        <taxon>Neoptera</taxon>
        <taxon>Endopterygota</taxon>
        <taxon>Hymenoptera</taxon>
        <taxon>Apocrita</taxon>
        <taxon>Aculeata</taxon>
        <taxon>Apoidea</taxon>
        <taxon>Anthophila</taxon>
        <taxon>Apidae</taxon>
        <taxon>Ceratina</taxon>
        <taxon>Zadontomerus</taxon>
    </lineage>
</organism>
<feature type="domain" description="CUB" evidence="5">
    <location>
        <begin position="182"/>
        <end position="296"/>
    </location>
</feature>
<evidence type="ECO:0000256" key="1">
    <source>
        <dbReference type="ARBA" id="ARBA00022737"/>
    </source>
</evidence>
<evidence type="ECO:0000313" key="7">
    <source>
        <dbReference type="RefSeq" id="XP_017878704.1"/>
    </source>
</evidence>
<dbReference type="PANTHER" id="PTHR24251">
    <property type="entry name" value="OVOCHYMASE-RELATED"/>
    <property type="match status" value="1"/>
</dbReference>
<keyword evidence="2" id="KW-1015">Disulfide bond</keyword>
<evidence type="ECO:0000256" key="4">
    <source>
        <dbReference type="SAM" id="SignalP"/>
    </source>
</evidence>
<feature type="signal peptide" evidence="4">
    <location>
        <begin position="1"/>
        <end position="23"/>
    </location>
</feature>
<keyword evidence="4" id="KW-0732">Signal</keyword>
<sequence length="388" mass="43100">MAPGATTLTSLLLLLVAIPRCSSAVLTSTQSPFTKILKGVRLPSGYMEIVQEDHCSHHVVRLTCRSLKAFIFVLEANYMSNLTNVCGYDVQKLMEKKTYPYKRGSSSLIRKKELKGNYIDDSEVDERLRPVDIRQSLNRRCSGQKHCRYDFPTDHPGAAYWNPATLRLKYACIPEAAVRKYCNEEVKVVPGEGGFINSPGYPLYYLGENTCGWTFRSAPGHRIVLTFHDLDIRAPEADGSCVDIVRVRERGRTLFEYCGTAAGAKVVSDSNVITLDLVATKRLYTARGFFLQHQVLGCPEVSAPNGSYVLNGTLTSRTFLCKSGTIFPDSKERTRILECENGKWNESVVAIPSCTGNHHVLFINTISFSSCAYNVSLTQKINVVLAAS</sequence>
<dbReference type="Gene3D" id="2.60.120.290">
    <property type="entry name" value="Spermadhesin, CUB domain"/>
    <property type="match status" value="1"/>
</dbReference>
<dbReference type="InterPro" id="IPR035914">
    <property type="entry name" value="Sperma_CUB_dom_sf"/>
</dbReference>
<proteinExistence type="predicted"/>
<protein>
    <submittedName>
        <fullName evidence="7 8">Adhesion G-protein coupled receptor G6-like</fullName>
    </submittedName>
</protein>